<evidence type="ECO:0000313" key="1">
    <source>
        <dbReference type="EMBL" id="KAH7855114.1"/>
    </source>
</evidence>
<protein>
    <submittedName>
        <fullName evidence="1">Uncharacterized protein</fullName>
    </submittedName>
</protein>
<sequence length="142" mass="16029">MKVGQLVSKQRLIDQSEEIRSHIQNSPLIEANNCSLVRTHQLERIRAMVMDRCNTSRTGNPLMVKGTRLSYQSPSRGVGRSGNRKRRLLPLVPVCEMGRLFLVLLTSLPPLMTHSLFNIRGAVPFLTVTFSVEITLPFCIEL</sequence>
<dbReference type="EMBL" id="CM037161">
    <property type="protein sequence ID" value="KAH7855114.1"/>
    <property type="molecule type" value="Genomic_DNA"/>
</dbReference>
<evidence type="ECO:0000313" key="2">
    <source>
        <dbReference type="Proteomes" id="UP000828048"/>
    </source>
</evidence>
<accession>A0ACB7YQN9</accession>
<dbReference type="Proteomes" id="UP000828048">
    <property type="component" value="Chromosome 11"/>
</dbReference>
<reference evidence="1 2" key="1">
    <citation type="journal article" date="2021" name="Hortic Res">
        <title>High-quality reference genome and annotation aids understanding of berry development for evergreen blueberry (Vaccinium darrowii).</title>
        <authorList>
            <person name="Yu J."/>
            <person name="Hulse-Kemp A.M."/>
            <person name="Babiker E."/>
            <person name="Staton M."/>
        </authorList>
    </citation>
    <scope>NUCLEOTIDE SEQUENCE [LARGE SCALE GENOMIC DNA]</scope>
    <source>
        <strain evidence="2">cv. NJ 8807/NJ 8810</strain>
        <tissue evidence="1">Young leaf</tissue>
    </source>
</reference>
<name>A0ACB7YQN9_9ERIC</name>
<keyword evidence="2" id="KW-1185">Reference proteome</keyword>
<organism evidence="1 2">
    <name type="scientific">Vaccinium darrowii</name>
    <dbReference type="NCBI Taxonomy" id="229202"/>
    <lineage>
        <taxon>Eukaryota</taxon>
        <taxon>Viridiplantae</taxon>
        <taxon>Streptophyta</taxon>
        <taxon>Embryophyta</taxon>
        <taxon>Tracheophyta</taxon>
        <taxon>Spermatophyta</taxon>
        <taxon>Magnoliopsida</taxon>
        <taxon>eudicotyledons</taxon>
        <taxon>Gunneridae</taxon>
        <taxon>Pentapetalae</taxon>
        <taxon>asterids</taxon>
        <taxon>Ericales</taxon>
        <taxon>Ericaceae</taxon>
        <taxon>Vaccinioideae</taxon>
        <taxon>Vaccinieae</taxon>
        <taxon>Vaccinium</taxon>
    </lineage>
</organism>
<comment type="caution">
    <text evidence="1">The sequence shown here is derived from an EMBL/GenBank/DDBJ whole genome shotgun (WGS) entry which is preliminary data.</text>
</comment>
<proteinExistence type="predicted"/>
<gene>
    <name evidence="1" type="ORF">Vadar_021384</name>
</gene>